<name>A0ABS1JUQ0_9BURK</name>
<sequence length="86" mass="9986">MTTRIARQRARLASRVAQLGAHKGLIVDLACISDRRLSDELQRMQAQRHAAAELFAHYVREARAWRWGSGPALPCPRRRQRQMPRR</sequence>
<dbReference type="EMBL" id="JAEQND010000014">
    <property type="protein sequence ID" value="MBL0427937.1"/>
    <property type="molecule type" value="Genomic_DNA"/>
</dbReference>
<organism evidence="1 2">
    <name type="scientific">Ramlibacter alkalitolerans</name>
    <dbReference type="NCBI Taxonomy" id="2039631"/>
    <lineage>
        <taxon>Bacteria</taxon>
        <taxon>Pseudomonadati</taxon>
        <taxon>Pseudomonadota</taxon>
        <taxon>Betaproteobacteria</taxon>
        <taxon>Burkholderiales</taxon>
        <taxon>Comamonadaceae</taxon>
        <taxon>Ramlibacter</taxon>
    </lineage>
</organism>
<reference evidence="1 2" key="1">
    <citation type="journal article" date="2017" name="Int. J. Syst. Evol. Microbiol.">
        <title>Ramlibacter alkalitolerans sp. nov., alkali-tolerant bacterium isolated from soil of ginseng.</title>
        <authorList>
            <person name="Lee D.H."/>
            <person name="Cha C.J."/>
        </authorList>
    </citation>
    <scope>NUCLEOTIDE SEQUENCE [LARGE SCALE GENOMIC DNA]</scope>
    <source>
        <strain evidence="1 2">KACC 19305</strain>
    </source>
</reference>
<dbReference type="Proteomes" id="UP000622707">
    <property type="component" value="Unassembled WGS sequence"/>
</dbReference>
<keyword evidence="2" id="KW-1185">Reference proteome</keyword>
<evidence type="ECO:0000313" key="2">
    <source>
        <dbReference type="Proteomes" id="UP000622707"/>
    </source>
</evidence>
<proteinExistence type="predicted"/>
<gene>
    <name evidence="1" type="ORF">JI746_22715</name>
</gene>
<evidence type="ECO:0000313" key="1">
    <source>
        <dbReference type="EMBL" id="MBL0427937.1"/>
    </source>
</evidence>
<accession>A0ABS1JUQ0</accession>
<protein>
    <submittedName>
        <fullName evidence="1">Uncharacterized protein</fullName>
    </submittedName>
</protein>
<dbReference type="RefSeq" id="WP_201692567.1">
    <property type="nucleotide sequence ID" value="NZ_JAEQND010000014.1"/>
</dbReference>
<comment type="caution">
    <text evidence="1">The sequence shown here is derived from an EMBL/GenBank/DDBJ whole genome shotgun (WGS) entry which is preliminary data.</text>
</comment>